<sequence>MSELLGRRGFIQGVATTSMAPSMLEEEVDSDSDESTSSSSVAVLTMPMRFDRRGGSYVVDWELNDIRFSGVLDTASPFMTVSGSCGEIDETWGCLDTTFDSLERRERRMFSPTYEVYGLQEDGLTDWLRGDVVLRGEEGELRMEDVTFGASEGFGERVGSAPGNFAPMFGLVRDVSKGIRPSLLSQTPFTSFTVDFLSSKFTLGRAAWDEQGGGDVGSRIPLVDLRPMGSPAFEYACKVESLVVNGYEVALDRPVFAVIDTGTTGMLVSKRLWDKSLLQLGVAQCAIELQTIDGGNLVVAASTRSCRGDCLLVSTPIDVLWQPPEDEIGDGAAPKFDVIFVGLAFLTSRGHLSVDLDKNVLSLGPYERSA</sequence>
<evidence type="ECO:0000313" key="2">
    <source>
        <dbReference type="EMBL" id="QDZ17569.1"/>
    </source>
</evidence>
<organism evidence="2 3">
    <name type="scientific">Chloropicon primus</name>
    <dbReference type="NCBI Taxonomy" id="1764295"/>
    <lineage>
        <taxon>Eukaryota</taxon>
        <taxon>Viridiplantae</taxon>
        <taxon>Chlorophyta</taxon>
        <taxon>Chloropicophyceae</taxon>
        <taxon>Chloropicales</taxon>
        <taxon>Chloropicaceae</taxon>
        <taxon>Chloropicon</taxon>
    </lineage>
</organism>
<reference evidence="2 3" key="1">
    <citation type="submission" date="2018-07" db="EMBL/GenBank/DDBJ databases">
        <title>The complete nuclear genome of the prasinophyte Chloropicon primus (CCMP1205).</title>
        <authorList>
            <person name="Pombert J.-F."/>
            <person name="Otis C."/>
            <person name="Turmel M."/>
            <person name="Lemieux C."/>
        </authorList>
    </citation>
    <scope>NUCLEOTIDE SEQUENCE [LARGE SCALE GENOMIC DNA]</scope>
    <source>
        <strain evidence="2 3">CCMP1205</strain>
    </source>
</reference>
<keyword evidence="3" id="KW-1185">Reference proteome</keyword>
<feature type="region of interest" description="Disordered" evidence="1">
    <location>
        <begin position="21"/>
        <end position="40"/>
    </location>
</feature>
<proteinExistence type="predicted"/>
<accession>A0A5B8MBH8</accession>
<name>A0A5B8MBH8_9CHLO</name>
<dbReference type="AlphaFoldDB" id="A0A5B8MBH8"/>
<evidence type="ECO:0000313" key="3">
    <source>
        <dbReference type="Proteomes" id="UP000316726"/>
    </source>
</evidence>
<dbReference type="SUPFAM" id="SSF50630">
    <property type="entry name" value="Acid proteases"/>
    <property type="match status" value="1"/>
</dbReference>
<dbReference type="EMBL" id="CP031034">
    <property type="protein sequence ID" value="QDZ17569.1"/>
    <property type="molecule type" value="Genomic_DNA"/>
</dbReference>
<evidence type="ECO:0000256" key="1">
    <source>
        <dbReference type="SAM" id="MobiDB-lite"/>
    </source>
</evidence>
<evidence type="ECO:0008006" key="4">
    <source>
        <dbReference type="Google" id="ProtNLM"/>
    </source>
</evidence>
<protein>
    <recommendedName>
        <fullName evidence="4">Peptidase A1 domain-containing protein</fullName>
    </recommendedName>
</protein>
<dbReference type="OrthoDB" id="419677at2759"/>
<dbReference type="InterPro" id="IPR021109">
    <property type="entry name" value="Peptidase_aspartic_dom_sf"/>
</dbReference>
<gene>
    <name evidence="2" type="ORF">A3770_01p00870</name>
</gene>
<feature type="compositionally biased region" description="Acidic residues" evidence="1">
    <location>
        <begin position="24"/>
        <end position="34"/>
    </location>
</feature>
<dbReference type="Proteomes" id="UP000316726">
    <property type="component" value="Chromosome 1"/>
</dbReference>